<evidence type="ECO:0000256" key="5">
    <source>
        <dbReference type="ARBA" id="ARBA00023136"/>
    </source>
</evidence>
<dbReference type="AlphaFoldDB" id="A0A5B8LEV3"/>
<evidence type="ECO:0000313" key="7">
    <source>
        <dbReference type="EMBL" id="QDZ06738.1"/>
    </source>
</evidence>
<accession>A0A5B8LEV3</accession>
<dbReference type="PIRSF" id="PIRSF005859">
    <property type="entry name" value="PBR"/>
    <property type="match status" value="1"/>
</dbReference>
<evidence type="ECO:0000256" key="3">
    <source>
        <dbReference type="ARBA" id="ARBA00022692"/>
    </source>
</evidence>
<dbReference type="Pfam" id="PF03073">
    <property type="entry name" value="TspO_MBR"/>
    <property type="match status" value="1"/>
</dbReference>
<organism evidence="7 8">
    <name type="scientific">Sphingomonas panacisoli</name>
    <dbReference type="NCBI Taxonomy" id="1813879"/>
    <lineage>
        <taxon>Bacteria</taxon>
        <taxon>Pseudomonadati</taxon>
        <taxon>Pseudomonadota</taxon>
        <taxon>Alphaproteobacteria</taxon>
        <taxon>Sphingomonadales</taxon>
        <taxon>Sphingomonadaceae</taxon>
        <taxon>Sphingomonas</taxon>
    </lineage>
</organism>
<dbReference type="GO" id="GO:0033013">
    <property type="term" value="P:tetrapyrrole metabolic process"/>
    <property type="evidence" value="ECO:0007669"/>
    <property type="project" value="UniProtKB-ARBA"/>
</dbReference>
<dbReference type="EMBL" id="CP042306">
    <property type="protein sequence ID" value="QDZ06738.1"/>
    <property type="molecule type" value="Genomic_DNA"/>
</dbReference>
<feature type="transmembrane region" description="Helical" evidence="6">
    <location>
        <begin position="85"/>
        <end position="106"/>
    </location>
</feature>
<dbReference type="GO" id="GO:0016020">
    <property type="term" value="C:membrane"/>
    <property type="evidence" value="ECO:0007669"/>
    <property type="project" value="UniProtKB-SubCell"/>
</dbReference>
<comment type="similarity">
    <text evidence="2">Belongs to the TspO/BZRP family.</text>
</comment>
<keyword evidence="3 6" id="KW-0812">Transmembrane</keyword>
<evidence type="ECO:0000256" key="1">
    <source>
        <dbReference type="ARBA" id="ARBA00004141"/>
    </source>
</evidence>
<evidence type="ECO:0000256" key="6">
    <source>
        <dbReference type="SAM" id="Phobius"/>
    </source>
</evidence>
<dbReference type="CDD" id="cd15904">
    <property type="entry name" value="TSPO_MBR"/>
    <property type="match status" value="1"/>
</dbReference>
<evidence type="ECO:0000256" key="4">
    <source>
        <dbReference type="ARBA" id="ARBA00022989"/>
    </source>
</evidence>
<proteinExistence type="inferred from homology"/>
<dbReference type="OrthoDB" id="9795496at2"/>
<dbReference type="KEGG" id="spai:FPZ24_03970"/>
<feature type="transmembrane region" description="Helical" evidence="6">
    <location>
        <begin position="55"/>
        <end position="78"/>
    </location>
</feature>
<keyword evidence="4 6" id="KW-1133">Transmembrane helix</keyword>
<reference evidence="7 8" key="1">
    <citation type="submission" date="2019-07" db="EMBL/GenBank/DDBJ databases">
        <title>Full genome sequence of Sphingomonas sp. 4R-6-7(HKS19).</title>
        <authorList>
            <person name="Im W.-T."/>
        </authorList>
    </citation>
    <scope>NUCLEOTIDE SEQUENCE [LARGE SCALE GENOMIC DNA]</scope>
    <source>
        <strain evidence="7 8">HKS19</strain>
    </source>
</reference>
<keyword evidence="8" id="KW-1185">Reference proteome</keyword>
<feature type="transmembrane region" description="Helical" evidence="6">
    <location>
        <begin position="112"/>
        <end position="134"/>
    </location>
</feature>
<evidence type="ECO:0000256" key="2">
    <source>
        <dbReference type="ARBA" id="ARBA00007524"/>
    </source>
</evidence>
<dbReference type="Gene3D" id="1.20.1260.100">
    <property type="entry name" value="TspO/MBR protein"/>
    <property type="match status" value="1"/>
</dbReference>
<feature type="transmembrane region" description="Helical" evidence="6">
    <location>
        <begin position="12"/>
        <end position="35"/>
    </location>
</feature>
<evidence type="ECO:0000313" key="8">
    <source>
        <dbReference type="Proteomes" id="UP000315673"/>
    </source>
</evidence>
<feature type="transmembrane region" description="Helical" evidence="6">
    <location>
        <begin position="141"/>
        <end position="162"/>
    </location>
</feature>
<sequence>MEIATKGQLRWAFLRWAMVTVPAIILLGFGSSQFAPSGDKSAWYRELAKPALNPPGWVFPIAWTALYIMMGLALAMILNARGSRYRGLAIALFVGQMVLNLVWTPVFFGAHLVFAALLILIAMFVVALITTIVFGRIRTGAAWLMVPYLAWLCFAGALNFGIMQLNPNAETLLVPASSDAQMTI</sequence>
<protein>
    <submittedName>
        <fullName evidence="7">Tryptophan-rich sensory protein</fullName>
    </submittedName>
</protein>
<dbReference type="RefSeq" id="WP_146569822.1">
    <property type="nucleotide sequence ID" value="NZ_CP042306.1"/>
</dbReference>
<gene>
    <name evidence="7" type="ORF">FPZ24_03970</name>
</gene>
<name>A0A5B8LEV3_9SPHN</name>
<dbReference type="FunFam" id="1.20.1260.100:FF:000001">
    <property type="entry name" value="translocator protein 2"/>
    <property type="match status" value="1"/>
</dbReference>
<comment type="subcellular location">
    <subcellularLocation>
        <location evidence="1">Membrane</location>
        <topology evidence="1">Multi-pass membrane protein</topology>
    </subcellularLocation>
</comment>
<keyword evidence="5 6" id="KW-0472">Membrane</keyword>
<dbReference type="Proteomes" id="UP000315673">
    <property type="component" value="Chromosome"/>
</dbReference>
<dbReference type="InterPro" id="IPR004307">
    <property type="entry name" value="TspO_MBR"/>
</dbReference>
<dbReference type="InterPro" id="IPR038330">
    <property type="entry name" value="TspO/MBR-related_sf"/>
</dbReference>
<dbReference type="PANTHER" id="PTHR10057:SF0">
    <property type="entry name" value="TRANSLOCATOR PROTEIN"/>
    <property type="match status" value="1"/>
</dbReference>
<dbReference type="PANTHER" id="PTHR10057">
    <property type="entry name" value="PERIPHERAL-TYPE BENZODIAZEPINE RECEPTOR"/>
    <property type="match status" value="1"/>
</dbReference>